<evidence type="ECO:0008006" key="3">
    <source>
        <dbReference type="Google" id="ProtNLM"/>
    </source>
</evidence>
<name>A0A1F5IRC9_9BACT</name>
<evidence type="ECO:0000313" key="1">
    <source>
        <dbReference type="EMBL" id="OGE18897.1"/>
    </source>
</evidence>
<dbReference type="Gene3D" id="3.90.1140.10">
    <property type="entry name" value="Cyclic phosphodiesterase"/>
    <property type="match status" value="1"/>
</dbReference>
<comment type="caution">
    <text evidence="1">The sequence shown here is derived from an EMBL/GenBank/DDBJ whole genome shotgun (WGS) entry which is preliminary data.</text>
</comment>
<dbReference type="GO" id="GO:0004113">
    <property type="term" value="F:2',3'-cyclic-nucleotide 3'-phosphodiesterase activity"/>
    <property type="evidence" value="ECO:0007669"/>
    <property type="project" value="TreeGrafter"/>
</dbReference>
<dbReference type="InterPro" id="IPR009097">
    <property type="entry name" value="Cyclic_Pdiesterase"/>
</dbReference>
<reference evidence="1 2" key="1">
    <citation type="journal article" date="2016" name="Nat. Commun.">
        <title>Thousands of microbial genomes shed light on interconnected biogeochemical processes in an aquifer system.</title>
        <authorList>
            <person name="Anantharaman K."/>
            <person name="Brown C.T."/>
            <person name="Hug L.A."/>
            <person name="Sharon I."/>
            <person name="Castelle C.J."/>
            <person name="Probst A.J."/>
            <person name="Thomas B.C."/>
            <person name="Singh A."/>
            <person name="Wilkins M.J."/>
            <person name="Karaoz U."/>
            <person name="Brodie E.L."/>
            <person name="Williams K.H."/>
            <person name="Hubbard S.S."/>
            <person name="Banfield J.F."/>
        </authorList>
    </citation>
    <scope>NUCLEOTIDE SEQUENCE [LARGE SCALE GENOMIC DNA]</scope>
</reference>
<dbReference type="GO" id="GO:0009187">
    <property type="term" value="P:cyclic nucleotide metabolic process"/>
    <property type="evidence" value="ECO:0007669"/>
    <property type="project" value="TreeGrafter"/>
</dbReference>
<dbReference type="AlphaFoldDB" id="A0A1F5IRC9"/>
<dbReference type="Proteomes" id="UP000176336">
    <property type="component" value="Unassembled WGS sequence"/>
</dbReference>
<dbReference type="PANTHER" id="PTHR28141:SF1">
    <property type="entry name" value="2',3'-CYCLIC-NUCLEOTIDE 3'-PHOSPHODIESTERASE"/>
    <property type="match status" value="1"/>
</dbReference>
<gene>
    <name evidence="1" type="ORF">A2871_02810</name>
</gene>
<dbReference type="Pfam" id="PF13563">
    <property type="entry name" value="2_5_RNA_ligase2"/>
    <property type="match status" value="1"/>
</dbReference>
<protein>
    <recommendedName>
        <fullName evidence="3">Cyclic phosphodiesterase-like protein</fullName>
    </recommendedName>
</protein>
<proteinExistence type="predicted"/>
<dbReference type="PANTHER" id="PTHR28141">
    <property type="entry name" value="2',3'-CYCLIC-NUCLEOTIDE 3'-PHOSPHODIESTERASE"/>
    <property type="match status" value="1"/>
</dbReference>
<dbReference type="SUPFAM" id="SSF55144">
    <property type="entry name" value="LigT-like"/>
    <property type="match status" value="1"/>
</dbReference>
<evidence type="ECO:0000313" key="2">
    <source>
        <dbReference type="Proteomes" id="UP000176336"/>
    </source>
</evidence>
<dbReference type="InterPro" id="IPR012386">
    <property type="entry name" value="Cyclic-nucl_3Pdiesterase"/>
</dbReference>
<sequence length="169" mass="19475">MKSKGHTLWLMPTGESYKRFSNLIKKLAKQYNAPVFEPHITLLGDFKQPLDECIKLIQQVVSGQKSFAISMGEIDYEDVFFRTLFVRADKTEPLLNLHNRAKKIFKMGIPPYMPHLSLLYGTFPIKTKKEIIKEIGKHQSIEFEINSVHLIKGGEVEKWQILGEFPLGN</sequence>
<accession>A0A1F5IRC9</accession>
<dbReference type="EMBL" id="MFCR01000008">
    <property type="protein sequence ID" value="OGE18897.1"/>
    <property type="molecule type" value="Genomic_DNA"/>
</dbReference>
<organism evidence="1 2">
    <name type="scientific">Candidatus Daviesbacteria bacterium RIFCSPHIGHO2_01_FULL_41_23</name>
    <dbReference type="NCBI Taxonomy" id="1797764"/>
    <lineage>
        <taxon>Bacteria</taxon>
        <taxon>Candidatus Daviesiibacteriota</taxon>
    </lineage>
</organism>